<dbReference type="Pfam" id="PF00048">
    <property type="entry name" value="IL8"/>
    <property type="match status" value="1"/>
</dbReference>
<sequence>MASSKVCLVAALSCFLLFTVFYNSTESASCCMSYSKRQPSLNRILGYNIQPITGSCDIRAIIFFYKDKQQRNRFLCAKPSKPWTMMAMKHVDDRRRKLD</sequence>
<organism evidence="4 5">
    <name type="scientific">Austrofundulus limnaeus</name>
    <name type="common">Annual killifish</name>
    <dbReference type="NCBI Taxonomy" id="52670"/>
    <lineage>
        <taxon>Eukaryota</taxon>
        <taxon>Metazoa</taxon>
        <taxon>Chordata</taxon>
        <taxon>Craniata</taxon>
        <taxon>Vertebrata</taxon>
        <taxon>Euteleostomi</taxon>
        <taxon>Actinopterygii</taxon>
        <taxon>Neopterygii</taxon>
        <taxon>Teleostei</taxon>
        <taxon>Neoteleostei</taxon>
        <taxon>Acanthomorphata</taxon>
        <taxon>Ovalentaria</taxon>
        <taxon>Atherinomorphae</taxon>
        <taxon>Cyprinodontiformes</taxon>
        <taxon>Rivulidae</taxon>
        <taxon>Austrofundulus</taxon>
    </lineage>
</organism>
<dbReference type="PANTHER" id="PTHR12015:SF108">
    <property type="entry name" value="C-C MOTIF CHEMOKINE 20"/>
    <property type="match status" value="1"/>
</dbReference>
<dbReference type="STRING" id="52670.A0A2I4AZ77"/>
<dbReference type="PANTHER" id="PTHR12015">
    <property type="entry name" value="SMALL INDUCIBLE CYTOKINE A"/>
    <property type="match status" value="1"/>
</dbReference>
<dbReference type="InterPro" id="IPR001811">
    <property type="entry name" value="Chemokine_IL8-like_dom"/>
</dbReference>
<proteinExistence type="predicted"/>
<name>A0A2I4AZ77_AUSLI</name>
<dbReference type="OrthoDB" id="8870994at2759"/>
<dbReference type="KEGG" id="alim:106515514"/>
<evidence type="ECO:0000256" key="1">
    <source>
        <dbReference type="ARBA" id="ARBA00022514"/>
    </source>
</evidence>
<accession>A0A2I4AZ77</accession>
<gene>
    <name evidence="5" type="primary">LOC106515514</name>
</gene>
<feature type="signal peptide" evidence="2">
    <location>
        <begin position="1"/>
        <end position="27"/>
    </location>
</feature>
<dbReference type="AlphaFoldDB" id="A0A2I4AZ77"/>
<dbReference type="GO" id="GO:0008009">
    <property type="term" value="F:chemokine activity"/>
    <property type="evidence" value="ECO:0007669"/>
    <property type="project" value="InterPro"/>
</dbReference>
<protein>
    <submittedName>
        <fullName evidence="5">C-C motif chemokine 25</fullName>
    </submittedName>
</protein>
<evidence type="ECO:0000313" key="4">
    <source>
        <dbReference type="Proteomes" id="UP000192220"/>
    </source>
</evidence>
<keyword evidence="1" id="KW-0202">Cytokine</keyword>
<dbReference type="Proteomes" id="UP000192220">
    <property type="component" value="Unplaced"/>
</dbReference>
<dbReference type="GeneID" id="106515514"/>
<feature type="chain" id="PRO_5014142229" evidence="2">
    <location>
        <begin position="28"/>
        <end position="99"/>
    </location>
</feature>
<reference evidence="5" key="1">
    <citation type="submission" date="2025-08" db="UniProtKB">
        <authorList>
            <consortium name="RefSeq"/>
        </authorList>
    </citation>
    <scope>IDENTIFICATION</scope>
    <source>
        <strain evidence="5">Quisiro</strain>
        <tissue evidence="5">Liver</tissue>
    </source>
</reference>
<evidence type="ECO:0000259" key="3">
    <source>
        <dbReference type="SMART" id="SM00199"/>
    </source>
</evidence>
<evidence type="ECO:0000256" key="2">
    <source>
        <dbReference type="SAM" id="SignalP"/>
    </source>
</evidence>
<dbReference type="RefSeq" id="XP_013860807.1">
    <property type="nucleotide sequence ID" value="XM_014005353.1"/>
</dbReference>
<dbReference type="GO" id="GO:0006955">
    <property type="term" value="P:immune response"/>
    <property type="evidence" value="ECO:0007669"/>
    <property type="project" value="InterPro"/>
</dbReference>
<feature type="domain" description="Chemokine interleukin-8-like" evidence="3">
    <location>
        <begin position="27"/>
        <end position="91"/>
    </location>
</feature>
<keyword evidence="4" id="KW-1185">Reference proteome</keyword>
<dbReference type="SUPFAM" id="SSF54117">
    <property type="entry name" value="Interleukin 8-like chemokines"/>
    <property type="match status" value="1"/>
</dbReference>
<dbReference type="InterPro" id="IPR039809">
    <property type="entry name" value="Chemokine_b/g/d"/>
</dbReference>
<evidence type="ECO:0000313" key="5">
    <source>
        <dbReference type="RefSeq" id="XP_013860807.1"/>
    </source>
</evidence>
<dbReference type="Gene3D" id="2.40.50.40">
    <property type="match status" value="1"/>
</dbReference>
<dbReference type="InParanoid" id="A0A2I4AZ77"/>
<dbReference type="SMART" id="SM00199">
    <property type="entry name" value="SCY"/>
    <property type="match status" value="1"/>
</dbReference>
<keyword evidence="2" id="KW-0732">Signal</keyword>
<dbReference type="GO" id="GO:0005615">
    <property type="term" value="C:extracellular space"/>
    <property type="evidence" value="ECO:0007669"/>
    <property type="project" value="UniProtKB-KW"/>
</dbReference>
<dbReference type="FunCoup" id="A0A2I4AZ77">
    <property type="interactions" value="48"/>
</dbReference>
<dbReference type="InterPro" id="IPR036048">
    <property type="entry name" value="Interleukin_8-like_sf"/>
</dbReference>